<reference evidence="2" key="1">
    <citation type="submission" date="2023-10" db="EMBL/GenBank/DDBJ databases">
        <title>Characterization and genome sequence of Mycobacterium intracellulare ABSURDO, a novel pathogenic isolate with three colony morphotypes that vary in growth and acid-fastness.</title>
        <authorList>
            <person name="Jude B.A."/>
            <person name="Robinson R.T."/>
        </authorList>
    </citation>
    <scope>NUCLEOTIDE SEQUENCE</scope>
    <source>
        <strain evidence="2">ABSURDO Component B</strain>
    </source>
</reference>
<protein>
    <submittedName>
        <fullName evidence="2">Uncharacterized protein</fullName>
    </submittedName>
</protein>
<gene>
    <name evidence="2" type="ORF">R4F53_25585</name>
</gene>
<feature type="region of interest" description="Disordered" evidence="1">
    <location>
        <begin position="1"/>
        <end position="56"/>
    </location>
</feature>
<dbReference type="Proteomes" id="UP001187143">
    <property type="component" value="Unassembled WGS sequence"/>
</dbReference>
<comment type="caution">
    <text evidence="2">The sequence shown here is derived from an EMBL/GenBank/DDBJ whole genome shotgun (WGS) entry which is preliminary data.</text>
</comment>
<feature type="compositionally biased region" description="Acidic residues" evidence="1">
    <location>
        <begin position="46"/>
        <end position="56"/>
    </location>
</feature>
<evidence type="ECO:0000256" key="1">
    <source>
        <dbReference type="SAM" id="MobiDB-lite"/>
    </source>
</evidence>
<proteinExistence type="predicted"/>
<dbReference type="AlphaFoldDB" id="A0AAE4RGW4"/>
<name>A0AAE4RGW4_MYCIT</name>
<organism evidence="2 3">
    <name type="scientific">Mycobacterium intracellulare</name>
    <dbReference type="NCBI Taxonomy" id="1767"/>
    <lineage>
        <taxon>Bacteria</taxon>
        <taxon>Bacillati</taxon>
        <taxon>Actinomycetota</taxon>
        <taxon>Actinomycetes</taxon>
        <taxon>Mycobacteriales</taxon>
        <taxon>Mycobacteriaceae</taxon>
        <taxon>Mycobacterium</taxon>
        <taxon>Mycobacterium avium complex (MAC)</taxon>
    </lineage>
</organism>
<dbReference type="RefSeq" id="WP_317728768.1">
    <property type="nucleotide sequence ID" value="NZ_JAWLLC010000038.1"/>
</dbReference>
<feature type="compositionally biased region" description="Polar residues" evidence="1">
    <location>
        <begin position="17"/>
        <end position="34"/>
    </location>
</feature>
<sequence length="56" mass="6035">MTLQISPVRDPSVRHSAVNSNIADQQQHSVNTTDNHADGEQQPADSSDENGEIVHG</sequence>
<evidence type="ECO:0000313" key="2">
    <source>
        <dbReference type="EMBL" id="MDV7015646.1"/>
    </source>
</evidence>
<accession>A0AAE4RGW4</accession>
<dbReference type="EMBL" id="JAWLLD010000046">
    <property type="protein sequence ID" value="MDV7015646.1"/>
    <property type="molecule type" value="Genomic_DNA"/>
</dbReference>
<evidence type="ECO:0000313" key="3">
    <source>
        <dbReference type="Proteomes" id="UP001187143"/>
    </source>
</evidence>